<dbReference type="InterPro" id="IPR039365">
    <property type="entry name" value="IS701-like"/>
</dbReference>
<sequence length="397" mass="43004">MSDDAVGELCATLFSSFPRKDQRQRGEQYLRGLLTTQGRKTARNIAAHLGPPATEQTLHHFIADSTWNWRPLRAALAAHLERKTAVQAWVVRRMSIPKTGEHSVGVDRVLAPHLRQTFRGQQAFGVWLASQELSAPVDWRLVLPDQWVHDHRLRDRAGVPEEAGAESPQECAVAVALEAARRWGPRRPVLIDLRDGDLSAAVAPLSEAGVPFLLRISGTQRLSVADRAMPGFRGGPLPAQRILQLVKGVRRPVPWQDTAAGLAPRTSLAATIPVTLSDPSGATRGLSLLGEWTDPSRPPSALWLTGLTQQGPGPLLRLTKLTRRVDADFARVGEETGLRDYVGRSFRGWHRHMTLASAAHAAVVLSGADYHGGSGDGYDGGYDGDSESGCTAELASA</sequence>
<evidence type="ECO:0000313" key="3">
    <source>
        <dbReference type="Proteomes" id="UP000568022"/>
    </source>
</evidence>
<dbReference type="PANTHER" id="PTHR33627:SF1">
    <property type="entry name" value="TRANSPOSASE"/>
    <property type="match status" value="1"/>
</dbReference>
<dbReference type="EMBL" id="JACHJE010000015">
    <property type="protein sequence ID" value="MBB5128811.1"/>
    <property type="molecule type" value="Genomic_DNA"/>
</dbReference>
<evidence type="ECO:0000259" key="1">
    <source>
        <dbReference type="Pfam" id="PF13546"/>
    </source>
</evidence>
<evidence type="ECO:0000313" key="2">
    <source>
        <dbReference type="EMBL" id="MBB5128811.1"/>
    </source>
</evidence>
<proteinExistence type="predicted"/>
<gene>
    <name evidence="2" type="ORF">FHS32_005588</name>
</gene>
<accession>A0A7W8BSK7</accession>
<dbReference type="AlphaFoldDB" id="A0A7W8BSK7"/>
<dbReference type="Proteomes" id="UP000568022">
    <property type="component" value="Unassembled WGS sequence"/>
</dbReference>
<feature type="domain" description="Transposase IS701-like DDE" evidence="1">
    <location>
        <begin position="13"/>
        <end position="259"/>
    </location>
</feature>
<dbReference type="InterPro" id="IPR038721">
    <property type="entry name" value="IS701-like_DDE_dom"/>
</dbReference>
<name>A0A7W8BSK7_9ACTN</name>
<dbReference type="Pfam" id="PF13546">
    <property type="entry name" value="DDE_5"/>
    <property type="match status" value="1"/>
</dbReference>
<protein>
    <recommendedName>
        <fullName evidence="1">Transposase IS701-like DDE domain-containing protein</fullName>
    </recommendedName>
</protein>
<dbReference type="PANTHER" id="PTHR33627">
    <property type="entry name" value="TRANSPOSASE"/>
    <property type="match status" value="1"/>
</dbReference>
<reference evidence="2 3" key="1">
    <citation type="submission" date="2020-08" db="EMBL/GenBank/DDBJ databases">
        <title>Genomic Encyclopedia of Type Strains, Phase III (KMG-III): the genomes of soil and plant-associated and newly described type strains.</title>
        <authorList>
            <person name="Whitman W."/>
        </authorList>
    </citation>
    <scope>NUCLEOTIDE SEQUENCE [LARGE SCALE GENOMIC DNA]</scope>
    <source>
        <strain evidence="2 3">CECT 3226</strain>
    </source>
</reference>
<keyword evidence="3" id="KW-1185">Reference proteome</keyword>
<organism evidence="2 3">
    <name type="scientific">Streptomyces griseoloalbus</name>
    <dbReference type="NCBI Taxonomy" id="67303"/>
    <lineage>
        <taxon>Bacteria</taxon>
        <taxon>Bacillati</taxon>
        <taxon>Actinomycetota</taxon>
        <taxon>Actinomycetes</taxon>
        <taxon>Kitasatosporales</taxon>
        <taxon>Streptomycetaceae</taxon>
        <taxon>Streptomyces</taxon>
    </lineage>
</organism>
<comment type="caution">
    <text evidence="2">The sequence shown here is derived from an EMBL/GenBank/DDBJ whole genome shotgun (WGS) entry which is preliminary data.</text>
</comment>